<comment type="caution">
    <text evidence="4">The sequence shown here is derived from an EMBL/GenBank/DDBJ whole genome shotgun (WGS) entry which is preliminary data.</text>
</comment>
<dbReference type="Pfam" id="PF00155">
    <property type="entry name" value="Aminotran_1_2"/>
    <property type="match status" value="1"/>
</dbReference>
<evidence type="ECO:0000313" key="4">
    <source>
        <dbReference type="EMBL" id="KAB3532851.1"/>
    </source>
</evidence>
<evidence type="ECO:0000259" key="3">
    <source>
        <dbReference type="Pfam" id="PF00155"/>
    </source>
</evidence>
<keyword evidence="4" id="KW-0032">Aminotransferase</keyword>
<reference evidence="4 5" key="1">
    <citation type="submission" date="2019-10" db="EMBL/GenBank/DDBJ databases">
        <title>Alkaliphilus serpentinus sp. nov. and Alkaliphilus pronyensis sp. nov., two novel anaerobic alkaliphilic species isolated from the serpentinized-hosted hydrothermal field of the Prony Bay (New Caledonia).</title>
        <authorList>
            <person name="Postec A."/>
        </authorList>
    </citation>
    <scope>NUCLEOTIDE SEQUENCE [LARGE SCALE GENOMIC DNA]</scope>
    <source>
        <strain evidence="4 5">LacT</strain>
    </source>
</reference>
<dbReference type="Gene3D" id="3.90.1150.10">
    <property type="entry name" value="Aspartate Aminotransferase, domain 1"/>
    <property type="match status" value="1"/>
</dbReference>
<dbReference type="CDD" id="cd00609">
    <property type="entry name" value="AAT_like"/>
    <property type="match status" value="1"/>
</dbReference>
<dbReference type="InterPro" id="IPR015421">
    <property type="entry name" value="PyrdxlP-dep_Trfase_major"/>
</dbReference>
<dbReference type="AlphaFoldDB" id="A0A833HR96"/>
<dbReference type="PANTHER" id="PTHR42885">
    <property type="entry name" value="HISTIDINOL-PHOSPHATE AMINOTRANSFERASE-RELATED"/>
    <property type="match status" value="1"/>
</dbReference>
<dbReference type="GO" id="GO:0030170">
    <property type="term" value="F:pyridoxal phosphate binding"/>
    <property type="evidence" value="ECO:0007669"/>
    <property type="project" value="InterPro"/>
</dbReference>
<feature type="domain" description="Aminotransferase class I/classII large" evidence="3">
    <location>
        <begin position="18"/>
        <end position="339"/>
    </location>
</feature>
<organism evidence="4 5">
    <name type="scientific">Alkaliphilus serpentinus</name>
    <dbReference type="NCBI Taxonomy" id="1482731"/>
    <lineage>
        <taxon>Bacteria</taxon>
        <taxon>Bacillati</taxon>
        <taxon>Bacillota</taxon>
        <taxon>Clostridia</taxon>
        <taxon>Peptostreptococcales</taxon>
        <taxon>Natronincolaceae</taxon>
        <taxon>Alkaliphilus</taxon>
    </lineage>
</organism>
<dbReference type="RefSeq" id="WP_151864663.1">
    <property type="nucleotide sequence ID" value="NZ_WBZB01000006.1"/>
</dbReference>
<dbReference type="InterPro" id="IPR015422">
    <property type="entry name" value="PyrdxlP-dep_Trfase_small"/>
</dbReference>
<evidence type="ECO:0000256" key="1">
    <source>
        <dbReference type="ARBA" id="ARBA00001933"/>
    </source>
</evidence>
<dbReference type="OrthoDB" id="9813612at2"/>
<dbReference type="Proteomes" id="UP000465601">
    <property type="component" value="Unassembled WGS sequence"/>
</dbReference>
<evidence type="ECO:0000256" key="2">
    <source>
        <dbReference type="ARBA" id="ARBA00022898"/>
    </source>
</evidence>
<protein>
    <submittedName>
        <fullName evidence="4">Histidinol-phosphate aminotransferase family protein</fullName>
    </submittedName>
</protein>
<gene>
    <name evidence="4" type="ORF">F8153_01940</name>
</gene>
<dbReference type="InterPro" id="IPR004839">
    <property type="entry name" value="Aminotransferase_I/II_large"/>
</dbReference>
<dbReference type="GO" id="GO:0008483">
    <property type="term" value="F:transaminase activity"/>
    <property type="evidence" value="ECO:0007669"/>
    <property type="project" value="UniProtKB-KW"/>
</dbReference>
<dbReference type="Gene3D" id="3.40.640.10">
    <property type="entry name" value="Type I PLP-dependent aspartate aminotransferase-like (Major domain)"/>
    <property type="match status" value="1"/>
</dbReference>
<keyword evidence="2" id="KW-0663">Pyridoxal phosphate</keyword>
<evidence type="ECO:0000313" key="5">
    <source>
        <dbReference type="Proteomes" id="UP000465601"/>
    </source>
</evidence>
<accession>A0A833HR96</accession>
<dbReference type="EMBL" id="WBZB01000006">
    <property type="protein sequence ID" value="KAB3532851.1"/>
    <property type="molecule type" value="Genomic_DNA"/>
</dbReference>
<dbReference type="SUPFAM" id="SSF53383">
    <property type="entry name" value="PLP-dependent transferases"/>
    <property type="match status" value="1"/>
</dbReference>
<proteinExistence type="predicted"/>
<dbReference type="PANTHER" id="PTHR42885:SF1">
    <property type="entry name" value="THREONINE-PHOSPHATE DECARBOXYLASE"/>
    <property type="match status" value="1"/>
</dbReference>
<keyword evidence="5" id="KW-1185">Reference proteome</keyword>
<sequence>MKHGGDTLSFQHLYNGEILDFSSNINPLGPPEGLKEYIMEAFDDLRVYPDIQYRHLKEEIAQYLGCGATEVVVGNGAMDIIHTLCILFDRVIVPYPSFIEYIEQPQILGKEVVKVKLSEDFEIQPEELLPHLHRGNLLILGNPNNPTGKRISKDVLISLHQEIKEKGAFLVLDEVFWEFCDMDYDSIQLFRGSNHVCVLRAATKFFALPGIRLGYGYTSEAMAKEYHKGALPWSVNTFADAAGRRIFRERDYIEKSKRYMAEERNFMLKELKIIKPIKVFQTHCNFILIQLLQDTEEDLFNHMIKEGIMIRKASTFEGLDNRYIRIAIKDRGSNLRLIESFKHYFKHQ</sequence>
<name>A0A833HR96_9FIRM</name>
<dbReference type="InterPro" id="IPR015424">
    <property type="entry name" value="PyrdxlP-dep_Trfase"/>
</dbReference>
<keyword evidence="4" id="KW-0808">Transferase</keyword>
<comment type="cofactor">
    <cofactor evidence="1">
        <name>pyridoxal 5'-phosphate</name>
        <dbReference type="ChEBI" id="CHEBI:597326"/>
    </cofactor>
</comment>